<dbReference type="InterPro" id="IPR007508">
    <property type="entry name" value="DtdA"/>
</dbReference>
<accession>A0A2T9X8E6</accession>
<dbReference type="AlphaFoldDB" id="A0A2T9X8E6"/>
<evidence type="ECO:0000256" key="1">
    <source>
        <dbReference type="ARBA" id="ARBA00022723"/>
    </source>
</evidence>
<dbReference type="PIRSF" id="PIRSF016210">
    <property type="entry name" value="UCP016210"/>
    <property type="match status" value="1"/>
</dbReference>
<evidence type="ECO:0000256" key="2">
    <source>
        <dbReference type="ARBA" id="ARBA00022801"/>
    </source>
</evidence>
<dbReference type="EMBL" id="QEFD01000105">
    <property type="protein sequence ID" value="PVU76363.1"/>
    <property type="molecule type" value="Genomic_DNA"/>
</dbReference>
<dbReference type="InterPro" id="IPR018033">
    <property type="entry name" value="Deacylase_DtdA_archaea"/>
</dbReference>
<dbReference type="SUPFAM" id="SSF142535">
    <property type="entry name" value="AF0625-like"/>
    <property type="match status" value="1"/>
</dbReference>
<dbReference type="PANTHER" id="PTHR34667">
    <property type="entry name" value="D-AMINOACYL-TRNA DEACYLASE"/>
    <property type="match status" value="1"/>
</dbReference>
<evidence type="ECO:0000256" key="3">
    <source>
        <dbReference type="ARBA" id="ARBA00022833"/>
    </source>
</evidence>
<dbReference type="EC" id="3.1.1.96" evidence="4"/>
<dbReference type="Gene3D" id="3.40.630.50">
    <property type="entry name" value="AF0625-like"/>
    <property type="match status" value="1"/>
</dbReference>
<keyword evidence="2 4" id="KW-0378">Hydrolase</keyword>
<dbReference type="HAMAP" id="MF_00562">
    <property type="entry name" value="Deacylase_DtdA"/>
    <property type="match status" value="1"/>
</dbReference>
<dbReference type="GO" id="GO:0008270">
    <property type="term" value="F:zinc ion binding"/>
    <property type="evidence" value="ECO:0007669"/>
    <property type="project" value="UniProtKB-UniRule"/>
</dbReference>
<comment type="catalytic activity">
    <reaction evidence="4">
        <text>glycyl-tRNA(Ala) + H2O = tRNA(Ala) + glycine + H(+)</text>
        <dbReference type="Rhea" id="RHEA:53744"/>
        <dbReference type="Rhea" id="RHEA-COMP:9657"/>
        <dbReference type="Rhea" id="RHEA-COMP:13640"/>
        <dbReference type="ChEBI" id="CHEBI:15377"/>
        <dbReference type="ChEBI" id="CHEBI:15378"/>
        <dbReference type="ChEBI" id="CHEBI:57305"/>
        <dbReference type="ChEBI" id="CHEBI:78442"/>
        <dbReference type="ChEBI" id="CHEBI:78522"/>
        <dbReference type="EC" id="3.1.1.96"/>
    </reaction>
</comment>
<evidence type="ECO:0000313" key="6">
    <source>
        <dbReference type="Proteomes" id="UP000245638"/>
    </source>
</evidence>
<organism evidence="5 6">
    <name type="scientific">Acidianus hospitalis</name>
    <dbReference type="NCBI Taxonomy" id="563177"/>
    <lineage>
        <taxon>Archaea</taxon>
        <taxon>Thermoproteota</taxon>
        <taxon>Thermoprotei</taxon>
        <taxon>Sulfolobales</taxon>
        <taxon>Sulfolobaceae</taxon>
        <taxon>Acidianus</taxon>
    </lineage>
</organism>
<dbReference type="GO" id="GO:0051499">
    <property type="term" value="F:D-aminoacyl-tRNA deacylase activity"/>
    <property type="evidence" value="ECO:0007669"/>
    <property type="project" value="UniProtKB-UniRule"/>
</dbReference>
<comment type="similarity">
    <text evidence="4">Belongs to the DtdA deacylase family.</text>
</comment>
<comment type="catalytic activity">
    <reaction evidence="4">
        <text>a D-aminoacyl-tRNA + H2O = a tRNA + a D-alpha-amino acid + H(+)</text>
        <dbReference type="Rhea" id="RHEA:13953"/>
        <dbReference type="Rhea" id="RHEA-COMP:10123"/>
        <dbReference type="Rhea" id="RHEA-COMP:10124"/>
        <dbReference type="ChEBI" id="CHEBI:15377"/>
        <dbReference type="ChEBI" id="CHEBI:15378"/>
        <dbReference type="ChEBI" id="CHEBI:59871"/>
        <dbReference type="ChEBI" id="CHEBI:78442"/>
        <dbReference type="ChEBI" id="CHEBI:79333"/>
        <dbReference type="EC" id="3.1.1.96"/>
    </reaction>
</comment>
<gene>
    <name evidence="4" type="primary">dtdA</name>
    <name evidence="5" type="ORF">DDW13_03285</name>
</gene>
<keyword evidence="3 4" id="KW-0862">Zinc</keyword>
<name>A0A2T9X8E6_9CREN</name>
<dbReference type="GO" id="GO:0106026">
    <property type="term" value="F:Gly-tRNA(Ala) deacylase activity"/>
    <property type="evidence" value="ECO:0007669"/>
    <property type="project" value="RHEA"/>
</dbReference>
<sequence length="237" mass="26487">MNIKVIISNVDAVGKTVRKLGYKFEEINEDVIDFKYNSGDAIVVICRHESTAKIPSLTVHHPGNIGNKTMGGEANKLGIAFPRLITSIYREISKIDINIDKVFEATHHGPTYQTVPVIFAEVGSSEEYWNNEKLVKNLVDAVLRGIERLEETTCDNVILAFGGPHYAHNVSKLAMKSCISHIISKHYISELNSNIIQQALEKTINKIDTILFDSLNQKTREKILSLINSNNISIKSI</sequence>
<keyword evidence="1 4" id="KW-0479">Metal-binding</keyword>
<dbReference type="GO" id="GO:0019478">
    <property type="term" value="P:D-amino acid catabolic process"/>
    <property type="evidence" value="ECO:0007669"/>
    <property type="project" value="UniProtKB-UniRule"/>
</dbReference>
<dbReference type="Pfam" id="PF04414">
    <property type="entry name" value="tRNA_deacylase"/>
    <property type="match status" value="1"/>
</dbReference>
<evidence type="ECO:0000256" key="4">
    <source>
        <dbReference type="HAMAP-Rule" id="MF_00562"/>
    </source>
</evidence>
<comment type="cofactor">
    <cofactor evidence="4">
        <name>Zn(2+)</name>
        <dbReference type="ChEBI" id="CHEBI:29105"/>
    </cofactor>
    <text evidence="4">Binds 2 Zn(2+) ions per subunit.</text>
</comment>
<comment type="caution">
    <text evidence="5">The sequence shown here is derived from an EMBL/GenBank/DDBJ whole genome shotgun (WGS) entry which is preliminary data.</text>
</comment>
<protein>
    <recommendedName>
        <fullName evidence="4">D-aminoacyl-tRNA deacylase</fullName>
        <ecNumber evidence="4">3.1.1.96</ecNumber>
    </recommendedName>
</protein>
<comment type="function">
    <text evidence="4">D-aminoacyl-tRNA deacylase with broad substrate specificity. By recycling D-aminoacyl-tRNA to D-amino acids and free tRNA molecules, this enzyme counteracts the toxicity associated with the formation of D-aminoacyl-tRNA entities in vivo.</text>
</comment>
<dbReference type="Proteomes" id="UP000245638">
    <property type="component" value="Unassembled WGS sequence"/>
</dbReference>
<comment type="subunit">
    <text evidence="4">Monomer.</text>
</comment>
<reference evidence="5 6" key="1">
    <citation type="journal article" date="2015" name="Appl. Environ. Microbiol.">
        <title>Nanoarchaeota, Their Sulfolobales Host, and Nanoarchaeota Virus Distribution across Yellowstone National Park Hot Springs.</title>
        <authorList>
            <person name="Munson-McGee J.H."/>
            <person name="Field E.K."/>
            <person name="Bateson M."/>
            <person name="Rooney C."/>
            <person name="Stepanauskas R."/>
            <person name="Young M.J."/>
        </authorList>
    </citation>
    <scope>NUCLEOTIDE SEQUENCE [LARGE SCALE GENOMIC DNA]</scope>
    <source>
        <strain evidence="5">SCGC AC-742_N10</strain>
    </source>
</reference>
<dbReference type="PANTHER" id="PTHR34667:SF1">
    <property type="entry name" value="D-AMINOACYL-TRNA DEACYLASE"/>
    <property type="match status" value="1"/>
</dbReference>
<dbReference type="NCBIfam" id="NF003070">
    <property type="entry name" value="PRK03995.1-1"/>
    <property type="match status" value="1"/>
</dbReference>
<dbReference type="Gene3D" id="3.40.50.10700">
    <property type="entry name" value="AF0625-like"/>
    <property type="match status" value="1"/>
</dbReference>
<proteinExistence type="inferred from homology"/>
<evidence type="ECO:0000313" key="5">
    <source>
        <dbReference type="EMBL" id="PVU76363.1"/>
    </source>
</evidence>